<evidence type="ECO:0000313" key="1">
    <source>
        <dbReference type="EMBL" id="EFD92935.1"/>
    </source>
</evidence>
<evidence type="ECO:0000313" key="2">
    <source>
        <dbReference type="Proteomes" id="UP000009376"/>
    </source>
</evidence>
<dbReference type="EMBL" id="GG745550">
    <property type="protein sequence ID" value="EFD92935.1"/>
    <property type="molecule type" value="Genomic_DNA"/>
</dbReference>
<dbReference type="AlphaFoldDB" id="D6GV08"/>
<protein>
    <submittedName>
        <fullName evidence="1">Uncharacterized protein</fullName>
    </submittedName>
</protein>
<accession>D6GV08</accession>
<proteinExistence type="predicted"/>
<name>D6GV08_PARA5</name>
<gene>
    <name evidence="1" type="ORF">BJBARM5_0308</name>
</gene>
<sequence length="69" mass="7105">MNNIIASDPGKIELVGNYSVGTSSFSKTFTPVDLSTNTVIIGNTSGSNVSVDGIVYKAGGKCEDEIFGS</sequence>
<dbReference type="Proteomes" id="UP000009376">
    <property type="component" value="Unassembled WGS sequence"/>
</dbReference>
<reference evidence="1 2" key="1">
    <citation type="journal article" date="2010" name="Proc. Natl. Acad. Sci. U.S.A.">
        <title>Enigmatic, ultrasmall, uncultivated Archaea.</title>
        <authorList>
            <person name="Baker B.J."/>
            <person name="Comolli L.R."/>
            <person name="Dick G.J."/>
            <person name="Hauser L.J."/>
            <person name="Hyatt D."/>
            <person name="Dill B.D."/>
            <person name="Land M.L."/>
            <person name="Verberkmoes N.C."/>
            <person name="Hettich R.L."/>
            <person name="Banfield J.F."/>
        </authorList>
    </citation>
    <scope>NUCLEOTIDE SEQUENCE [LARGE SCALE GENOMIC DNA]</scope>
</reference>
<organism evidence="1 2">
    <name type="scientific">Candidatus Parvarchaeum acidophilus ARMAN-5</name>
    <dbReference type="NCBI Taxonomy" id="662762"/>
    <lineage>
        <taxon>Archaea</taxon>
        <taxon>Candidatus Parvarchaeota</taxon>
        <taxon>Candidatus Parvarchaeum</taxon>
    </lineage>
</organism>